<sequence>MTGEVTVGQGHRATRRSWDLRFTALPEEVARLRRAVRAHLVAWGLDELVDTAQLCVSELVSNIVTHVGTGSPGSLVLSAEGGRLRVEVHDPDTRVLPTLVDAEVDEEGGRGMALVDALTDRWGVQLYDDHKVTWCELGTGLTSMAGTAVDPSATRAEALLHLYATLRPRTWNHEPGFGRVGRAVAEESVIDVITDFLRWVRAHGCDVDEVLDRAQSRYEATLPVGRG</sequence>
<evidence type="ECO:0000313" key="3">
    <source>
        <dbReference type="EMBL" id="NEA88262.1"/>
    </source>
</evidence>
<dbReference type="PANTHER" id="PTHR35526">
    <property type="entry name" value="ANTI-SIGMA-F FACTOR RSBW-RELATED"/>
    <property type="match status" value="1"/>
</dbReference>
<dbReference type="Pfam" id="PF13581">
    <property type="entry name" value="HATPase_c_2"/>
    <property type="match status" value="1"/>
</dbReference>
<dbReference type="InterPro" id="IPR036890">
    <property type="entry name" value="HATPase_C_sf"/>
</dbReference>
<comment type="caution">
    <text evidence="3">The sequence shown here is derived from an EMBL/GenBank/DDBJ whole genome shotgun (WGS) entry which is preliminary data.</text>
</comment>
<dbReference type="InterPro" id="IPR003594">
    <property type="entry name" value="HATPase_dom"/>
</dbReference>
<feature type="domain" description="Histidine kinase/HSP90-like ATPase" evidence="2">
    <location>
        <begin position="22"/>
        <end position="124"/>
    </location>
</feature>
<name>A0A6G3QY41_9ACTN</name>
<dbReference type="GO" id="GO:0004674">
    <property type="term" value="F:protein serine/threonine kinase activity"/>
    <property type="evidence" value="ECO:0007669"/>
    <property type="project" value="UniProtKB-KW"/>
</dbReference>
<dbReference type="PANTHER" id="PTHR35526:SF3">
    <property type="entry name" value="ANTI-SIGMA-F FACTOR RSBW"/>
    <property type="match status" value="1"/>
</dbReference>
<keyword evidence="3" id="KW-0547">Nucleotide-binding</keyword>
<dbReference type="CDD" id="cd16936">
    <property type="entry name" value="HATPase_RsbW-like"/>
    <property type="match status" value="1"/>
</dbReference>
<keyword evidence="1" id="KW-0723">Serine/threonine-protein kinase</keyword>
<evidence type="ECO:0000256" key="1">
    <source>
        <dbReference type="ARBA" id="ARBA00022527"/>
    </source>
</evidence>
<reference evidence="3" key="1">
    <citation type="submission" date="2020-01" db="EMBL/GenBank/DDBJ databases">
        <title>Insect and environment-associated Actinomycetes.</title>
        <authorList>
            <person name="Currrie C."/>
            <person name="Chevrette M."/>
            <person name="Carlson C."/>
            <person name="Stubbendieck R."/>
            <person name="Wendt-Pienkowski E."/>
        </authorList>
    </citation>
    <scope>NUCLEOTIDE SEQUENCE</scope>
    <source>
        <strain evidence="3">SID14436</strain>
    </source>
</reference>
<organism evidence="3">
    <name type="scientific">Streptomyces sp. SID14436</name>
    <dbReference type="NCBI Taxonomy" id="2706070"/>
    <lineage>
        <taxon>Bacteria</taxon>
        <taxon>Bacillati</taxon>
        <taxon>Actinomycetota</taxon>
        <taxon>Actinomycetes</taxon>
        <taxon>Kitasatosporales</taxon>
        <taxon>Streptomycetaceae</taxon>
        <taxon>Streptomyces</taxon>
    </lineage>
</organism>
<dbReference type="GO" id="GO:0005524">
    <property type="term" value="F:ATP binding"/>
    <property type="evidence" value="ECO:0007669"/>
    <property type="project" value="UniProtKB-KW"/>
</dbReference>
<dbReference type="AlphaFoldDB" id="A0A6G3QY41"/>
<keyword evidence="1" id="KW-0418">Kinase</keyword>
<keyword evidence="3" id="KW-0067">ATP-binding</keyword>
<gene>
    <name evidence="3" type="ORF">G3I53_20050</name>
</gene>
<protein>
    <submittedName>
        <fullName evidence="3">ATP-binding protein</fullName>
    </submittedName>
</protein>
<accession>A0A6G3QY41</accession>
<proteinExistence type="predicted"/>
<dbReference type="InterPro" id="IPR050267">
    <property type="entry name" value="Anti-sigma-factor_SerPK"/>
</dbReference>
<evidence type="ECO:0000259" key="2">
    <source>
        <dbReference type="Pfam" id="PF13581"/>
    </source>
</evidence>
<dbReference type="Gene3D" id="3.30.565.10">
    <property type="entry name" value="Histidine kinase-like ATPase, C-terminal domain"/>
    <property type="match status" value="1"/>
</dbReference>
<keyword evidence="1" id="KW-0808">Transferase</keyword>
<dbReference type="EMBL" id="JAAGMD010000577">
    <property type="protein sequence ID" value="NEA88262.1"/>
    <property type="molecule type" value="Genomic_DNA"/>
</dbReference>